<keyword evidence="2" id="KW-1185">Reference proteome</keyword>
<evidence type="ECO:0000313" key="1">
    <source>
        <dbReference type="EMBL" id="RYC33892.1"/>
    </source>
</evidence>
<sequence length="174" mass="19336">MYRLSADERDLVKDAVSRGASTFLDTRASRAQDIAAASEAEVEVYARAVCGTVNAVLRVSGRRHLVACVAAMPDAGGGPLDRFASVRFAMRPGRAPRNAVVDWDRARADDSVARLRTLLMRSPTPYLRERRHVRLYGEGDVTVIKPVQRRYWNVASGLMDGDAILADHWLRRSQ</sequence>
<dbReference type="RefSeq" id="WP_129222751.1">
    <property type="nucleotide sequence ID" value="NZ_QYBB01000001.1"/>
</dbReference>
<reference evidence="1 2" key="1">
    <citation type="submission" date="2018-12" db="EMBL/GenBank/DDBJ databases">
        <authorList>
            <person name="Grouzdev D.S."/>
            <person name="Krutkina M.S."/>
        </authorList>
    </citation>
    <scope>NUCLEOTIDE SEQUENCE [LARGE SCALE GENOMIC DNA]</scope>
    <source>
        <strain evidence="1 2">RmlP026</strain>
    </source>
</reference>
<dbReference type="EMBL" id="QYBB01000001">
    <property type="protein sequence ID" value="RYC33892.1"/>
    <property type="molecule type" value="Genomic_DNA"/>
</dbReference>
<dbReference type="AlphaFoldDB" id="A0A4Q2UBB5"/>
<organism evidence="1 2">
    <name type="scientific">Lichenibacterium minor</name>
    <dbReference type="NCBI Taxonomy" id="2316528"/>
    <lineage>
        <taxon>Bacteria</taxon>
        <taxon>Pseudomonadati</taxon>
        <taxon>Pseudomonadota</taxon>
        <taxon>Alphaproteobacteria</taxon>
        <taxon>Hyphomicrobiales</taxon>
        <taxon>Lichenihabitantaceae</taxon>
        <taxon>Lichenibacterium</taxon>
    </lineage>
</organism>
<name>A0A4Q2UBB5_9HYPH</name>
<evidence type="ECO:0000313" key="2">
    <source>
        <dbReference type="Proteomes" id="UP000290759"/>
    </source>
</evidence>
<gene>
    <name evidence="1" type="ORF">D3273_01170</name>
</gene>
<proteinExistence type="predicted"/>
<dbReference type="Proteomes" id="UP000290759">
    <property type="component" value="Unassembled WGS sequence"/>
</dbReference>
<reference evidence="1 2" key="2">
    <citation type="submission" date="2019-02" db="EMBL/GenBank/DDBJ databases">
        <title>'Lichenibacterium ramalinii' gen. nov. sp. nov., 'Lichenibacterium minor' gen. nov. sp. nov.</title>
        <authorList>
            <person name="Pankratov T."/>
        </authorList>
    </citation>
    <scope>NUCLEOTIDE SEQUENCE [LARGE SCALE GENOMIC DNA]</scope>
    <source>
        <strain evidence="1 2">RmlP026</strain>
    </source>
</reference>
<comment type="caution">
    <text evidence="1">The sequence shown here is derived from an EMBL/GenBank/DDBJ whole genome shotgun (WGS) entry which is preliminary data.</text>
</comment>
<protein>
    <submittedName>
        <fullName evidence="1">Uncharacterized protein</fullName>
    </submittedName>
</protein>
<accession>A0A4Q2UBB5</accession>